<keyword evidence="1" id="KW-0233">DNA recombination</keyword>
<organism evidence="3 4">
    <name type="scientific">Streptomyces achromogenes</name>
    <dbReference type="NCBI Taxonomy" id="67255"/>
    <lineage>
        <taxon>Bacteria</taxon>
        <taxon>Bacillati</taxon>
        <taxon>Actinomycetota</taxon>
        <taxon>Actinomycetes</taxon>
        <taxon>Kitasatosporales</taxon>
        <taxon>Streptomycetaceae</taxon>
        <taxon>Streptomyces</taxon>
    </lineage>
</organism>
<accession>A0ABZ1KZ33</accession>
<feature type="region of interest" description="Disordered" evidence="2">
    <location>
        <begin position="36"/>
        <end position="103"/>
    </location>
</feature>
<reference evidence="3 4" key="1">
    <citation type="submission" date="2022-10" db="EMBL/GenBank/DDBJ databases">
        <title>The complete genomes of actinobacterial strains from the NBC collection.</title>
        <authorList>
            <person name="Joergensen T.S."/>
            <person name="Alvarez Arevalo M."/>
            <person name="Sterndorff E.B."/>
            <person name="Faurdal D."/>
            <person name="Vuksanovic O."/>
            <person name="Mourched A.-S."/>
            <person name="Charusanti P."/>
            <person name="Shaw S."/>
            <person name="Blin K."/>
            <person name="Weber T."/>
        </authorList>
    </citation>
    <scope>NUCLEOTIDE SEQUENCE [LARGE SCALE GENOMIC DNA]</scope>
    <source>
        <strain evidence="3 4">NBC_00156</strain>
    </source>
</reference>
<proteinExistence type="predicted"/>
<name>A0ABZ1KZ33_STRAH</name>
<gene>
    <name evidence="3" type="ORF">OG350_31715</name>
</gene>
<feature type="region of interest" description="Disordered" evidence="2">
    <location>
        <begin position="123"/>
        <end position="184"/>
    </location>
</feature>
<protein>
    <submittedName>
        <fullName evidence="3">Site-specific integrase</fullName>
    </submittedName>
</protein>
<feature type="compositionally biased region" description="Basic residues" evidence="2">
    <location>
        <begin position="170"/>
        <end position="184"/>
    </location>
</feature>
<feature type="compositionally biased region" description="Basic residues" evidence="2">
    <location>
        <begin position="1"/>
        <end position="10"/>
    </location>
</feature>
<dbReference type="Proteomes" id="UP001622557">
    <property type="component" value="Chromosome"/>
</dbReference>
<dbReference type="Gene3D" id="1.10.443.10">
    <property type="entry name" value="Intergrase catalytic core"/>
    <property type="match status" value="1"/>
</dbReference>
<evidence type="ECO:0000313" key="4">
    <source>
        <dbReference type="Proteomes" id="UP001622557"/>
    </source>
</evidence>
<dbReference type="InterPro" id="IPR013762">
    <property type="entry name" value="Integrase-like_cat_sf"/>
</dbReference>
<evidence type="ECO:0000313" key="3">
    <source>
        <dbReference type="EMBL" id="WTQ84594.1"/>
    </source>
</evidence>
<dbReference type="EMBL" id="CP108164">
    <property type="protein sequence ID" value="WTQ84594.1"/>
    <property type="molecule type" value="Genomic_DNA"/>
</dbReference>
<evidence type="ECO:0000256" key="1">
    <source>
        <dbReference type="ARBA" id="ARBA00023172"/>
    </source>
</evidence>
<evidence type="ECO:0000256" key="2">
    <source>
        <dbReference type="SAM" id="MobiDB-lite"/>
    </source>
</evidence>
<keyword evidence="4" id="KW-1185">Reference proteome</keyword>
<dbReference type="CDD" id="cd00397">
    <property type="entry name" value="DNA_BRE_C"/>
    <property type="match status" value="1"/>
</dbReference>
<feature type="region of interest" description="Disordered" evidence="2">
    <location>
        <begin position="1"/>
        <end position="22"/>
    </location>
</feature>
<dbReference type="InterPro" id="IPR011010">
    <property type="entry name" value="DNA_brk_join_enz"/>
</dbReference>
<sequence length="184" mass="20613">MRRDGHHRPPNRHDLRHTGLTRFADAGDPVHVLRRIAGHGSLTTTQRYGRRRSTLRIPRPGPRPHSLPSPIGIPGRHRGRSAGPQPVPKNDQRPASDSSEAGPDLRLASSQWLLCLTPRASQCSRPARWSHHEGPHPRRSSSVAARCPGLRPCLRPTGAGAPTGSGQRSPSRRRRRRRRARRRW</sequence>
<dbReference type="SUPFAM" id="SSF56349">
    <property type="entry name" value="DNA breaking-rejoining enzymes"/>
    <property type="match status" value="1"/>
</dbReference>